<accession>A0ACB7YH14</accession>
<evidence type="ECO:0000313" key="1">
    <source>
        <dbReference type="EMBL" id="KAH7852861.1"/>
    </source>
</evidence>
<dbReference type="Proteomes" id="UP000828048">
    <property type="component" value="Chromosome 8"/>
</dbReference>
<protein>
    <submittedName>
        <fullName evidence="1">Uncharacterized protein</fullName>
    </submittedName>
</protein>
<name>A0ACB7YH14_9ERIC</name>
<sequence>MAILPVPRVAASLEASVLLALPLLAITVAGVSRIFLNQSKYHAEQEEGTLFIVNNGVEPHGNVINVSCIGIGQSSTNLGYSYYLLVKNGGSSLMLKSYTGFVPAWVEHTSPSWFLVVPSDLVGSCGKLKLELNISGKPF</sequence>
<proteinExistence type="predicted"/>
<comment type="caution">
    <text evidence="1">The sequence shown here is derived from an EMBL/GenBank/DDBJ whole genome shotgun (WGS) entry which is preliminary data.</text>
</comment>
<reference evidence="1 2" key="1">
    <citation type="journal article" date="2021" name="Hortic Res">
        <title>High-quality reference genome and annotation aids understanding of berry development for evergreen blueberry (Vaccinium darrowii).</title>
        <authorList>
            <person name="Yu J."/>
            <person name="Hulse-Kemp A.M."/>
            <person name="Babiker E."/>
            <person name="Staton M."/>
        </authorList>
    </citation>
    <scope>NUCLEOTIDE SEQUENCE [LARGE SCALE GENOMIC DNA]</scope>
    <source>
        <strain evidence="2">cv. NJ 8807/NJ 8810</strain>
        <tissue evidence="1">Young leaf</tissue>
    </source>
</reference>
<organism evidence="1 2">
    <name type="scientific">Vaccinium darrowii</name>
    <dbReference type="NCBI Taxonomy" id="229202"/>
    <lineage>
        <taxon>Eukaryota</taxon>
        <taxon>Viridiplantae</taxon>
        <taxon>Streptophyta</taxon>
        <taxon>Embryophyta</taxon>
        <taxon>Tracheophyta</taxon>
        <taxon>Spermatophyta</taxon>
        <taxon>Magnoliopsida</taxon>
        <taxon>eudicotyledons</taxon>
        <taxon>Gunneridae</taxon>
        <taxon>Pentapetalae</taxon>
        <taxon>asterids</taxon>
        <taxon>Ericales</taxon>
        <taxon>Ericaceae</taxon>
        <taxon>Vaccinioideae</taxon>
        <taxon>Vaccinieae</taxon>
        <taxon>Vaccinium</taxon>
    </lineage>
</organism>
<keyword evidence="2" id="KW-1185">Reference proteome</keyword>
<evidence type="ECO:0000313" key="2">
    <source>
        <dbReference type="Proteomes" id="UP000828048"/>
    </source>
</evidence>
<gene>
    <name evidence="1" type="ORF">Vadar_030196</name>
</gene>
<dbReference type="EMBL" id="CM037158">
    <property type="protein sequence ID" value="KAH7852861.1"/>
    <property type="molecule type" value="Genomic_DNA"/>
</dbReference>